<evidence type="ECO:0000256" key="5">
    <source>
        <dbReference type="ARBA" id="ARBA00022801"/>
    </source>
</evidence>
<feature type="disulfide bond" evidence="8">
    <location>
        <begin position="216"/>
        <end position="223"/>
    </location>
</feature>
<dbReference type="GO" id="GO:0006508">
    <property type="term" value="P:proteolysis"/>
    <property type="evidence" value="ECO:0007669"/>
    <property type="project" value="UniProtKB-KW"/>
</dbReference>
<dbReference type="RefSeq" id="WP_039982430.1">
    <property type="nucleotide sequence ID" value="NZ_BAOJ01000104.1"/>
</dbReference>
<evidence type="ECO:0000313" key="10">
    <source>
        <dbReference type="EMBL" id="GEM76493.1"/>
    </source>
</evidence>
<keyword evidence="1" id="KW-0645">Protease</keyword>
<organism evidence="10 11">
    <name type="scientific">Vibrio sagamiensis NBRC 104589</name>
    <dbReference type="NCBI Taxonomy" id="1219064"/>
    <lineage>
        <taxon>Bacteria</taxon>
        <taxon>Pseudomonadati</taxon>
        <taxon>Pseudomonadota</taxon>
        <taxon>Gammaproteobacteria</taxon>
        <taxon>Vibrionales</taxon>
        <taxon>Vibrionaceae</taxon>
        <taxon>Vibrio</taxon>
    </lineage>
</organism>
<reference evidence="10 11" key="1">
    <citation type="submission" date="2019-07" db="EMBL/GenBank/DDBJ databases">
        <title>Whole genome shotgun sequence of Vibrio sagamiensis NBRC 104589.</title>
        <authorList>
            <person name="Hosoyama A."/>
            <person name="Uohara A."/>
            <person name="Ohji S."/>
            <person name="Ichikawa N."/>
        </authorList>
    </citation>
    <scope>NUCLEOTIDE SEQUENCE [LARGE SCALE GENOMIC DNA]</scope>
    <source>
        <strain evidence="10 11">NBRC 104589</strain>
    </source>
</reference>
<dbReference type="GO" id="GO:0008237">
    <property type="term" value="F:metallopeptidase activity"/>
    <property type="evidence" value="ECO:0007669"/>
    <property type="project" value="UniProtKB-KW"/>
</dbReference>
<evidence type="ECO:0000256" key="1">
    <source>
        <dbReference type="ARBA" id="ARBA00022670"/>
    </source>
</evidence>
<evidence type="ECO:0000313" key="11">
    <source>
        <dbReference type="Proteomes" id="UP000321922"/>
    </source>
</evidence>
<evidence type="ECO:0000256" key="9">
    <source>
        <dbReference type="SAM" id="SignalP"/>
    </source>
</evidence>
<keyword evidence="7" id="KW-0482">Metalloprotease</keyword>
<sequence length="278" mass="31417">MNLRVLVWLGVLFSSSVFATLWEQASEPTINSSASIGSYANGCLDGAQALPLQGMGYQVLRSQTRRYYGHPNAITFLLKLGKKAQQDLDTHLLIGDMSLPRGGRFSSGHSSHQTGLDIDIWLRLADVPLSDNELKIPRPLSVVDLKNYRILDKNWDPRHFELIRYTASQDDVARIFVHPVIKQQLCAQESSSNRDWLRKIRPWWGHHYHFHVRLKCPTSSSNCIEQSPPPAGDGCGRELESWQPKPTLIPNKVIKNTIPKPKPKKVLPDKCSEIIPVE</sequence>
<dbReference type="PIRSF" id="PIRSF018455">
    <property type="entry name" value="MepA"/>
    <property type="match status" value="1"/>
</dbReference>
<dbReference type="GO" id="GO:0004252">
    <property type="term" value="F:serine-type endopeptidase activity"/>
    <property type="evidence" value="ECO:0007669"/>
    <property type="project" value="InterPro"/>
</dbReference>
<dbReference type="GO" id="GO:0046872">
    <property type="term" value="F:metal ion binding"/>
    <property type="evidence" value="ECO:0007669"/>
    <property type="project" value="UniProtKB-KW"/>
</dbReference>
<dbReference type="InterPro" id="IPR009045">
    <property type="entry name" value="Zn_M74/Hedgehog-like"/>
</dbReference>
<comment type="caution">
    <text evidence="10">The sequence shown here is derived from an EMBL/GenBank/DDBJ whole genome shotgun (WGS) entry which is preliminary data.</text>
</comment>
<keyword evidence="4" id="KW-0574">Periplasm</keyword>
<dbReference type="EMBL" id="BJXJ01000026">
    <property type="protein sequence ID" value="GEM76493.1"/>
    <property type="molecule type" value="Genomic_DNA"/>
</dbReference>
<dbReference type="SUPFAM" id="SSF55166">
    <property type="entry name" value="Hedgehog/DD-peptidase"/>
    <property type="match status" value="1"/>
</dbReference>
<feature type="chain" id="PRO_5021954724" evidence="9">
    <location>
        <begin position="20"/>
        <end position="278"/>
    </location>
</feature>
<keyword evidence="8" id="KW-1015">Disulfide bond</keyword>
<keyword evidence="5" id="KW-0378">Hydrolase</keyword>
<evidence type="ECO:0000256" key="7">
    <source>
        <dbReference type="ARBA" id="ARBA00023049"/>
    </source>
</evidence>
<dbReference type="Pfam" id="PF03411">
    <property type="entry name" value="Peptidase_M74"/>
    <property type="match status" value="1"/>
</dbReference>
<accession>A0A511QGR2</accession>
<evidence type="ECO:0000256" key="4">
    <source>
        <dbReference type="ARBA" id="ARBA00022764"/>
    </source>
</evidence>
<dbReference type="AlphaFoldDB" id="A0A511QGR2"/>
<name>A0A511QGR2_9VIBR</name>
<keyword evidence="11" id="KW-1185">Reference proteome</keyword>
<keyword evidence="2" id="KW-0479">Metal-binding</keyword>
<dbReference type="OrthoDB" id="1467367at2"/>
<dbReference type="InterPro" id="IPR005073">
    <property type="entry name" value="Peptidase_M74"/>
</dbReference>
<gene>
    <name evidence="10" type="ORF">VSA01S_26050</name>
</gene>
<feature type="disulfide bond" evidence="8">
    <location>
        <begin position="186"/>
        <end position="235"/>
    </location>
</feature>
<protein>
    <submittedName>
        <fullName evidence="10">Penicillin-insensitive murein endopeptidase</fullName>
    </submittedName>
</protein>
<dbReference type="NCBIfam" id="NF006947">
    <property type="entry name" value="PRK09429.1"/>
    <property type="match status" value="1"/>
</dbReference>
<evidence type="ECO:0000256" key="3">
    <source>
        <dbReference type="ARBA" id="ARBA00022729"/>
    </source>
</evidence>
<dbReference type="Proteomes" id="UP000321922">
    <property type="component" value="Unassembled WGS sequence"/>
</dbReference>
<evidence type="ECO:0000256" key="6">
    <source>
        <dbReference type="ARBA" id="ARBA00022833"/>
    </source>
</evidence>
<dbReference type="GO" id="GO:0030288">
    <property type="term" value="C:outer membrane-bounded periplasmic space"/>
    <property type="evidence" value="ECO:0007669"/>
    <property type="project" value="InterPro"/>
</dbReference>
<keyword evidence="6" id="KW-0862">Zinc</keyword>
<dbReference type="Gene3D" id="3.30.1380.10">
    <property type="match status" value="1"/>
</dbReference>
<keyword evidence="3 9" id="KW-0732">Signal</keyword>
<evidence type="ECO:0000256" key="8">
    <source>
        <dbReference type="PIRSR" id="PIRSR018455-2"/>
    </source>
</evidence>
<feature type="signal peptide" evidence="9">
    <location>
        <begin position="1"/>
        <end position="19"/>
    </location>
</feature>
<proteinExistence type="predicted"/>
<evidence type="ECO:0000256" key="2">
    <source>
        <dbReference type="ARBA" id="ARBA00022723"/>
    </source>
</evidence>